<dbReference type="AlphaFoldDB" id="A0AAV1VN91"/>
<name>A0AAV1VN91_9STRA</name>
<evidence type="ECO:0000313" key="3">
    <source>
        <dbReference type="Proteomes" id="UP001162060"/>
    </source>
</evidence>
<reference evidence="2" key="1">
    <citation type="submission" date="2024-01" db="EMBL/GenBank/DDBJ databases">
        <authorList>
            <person name="Webb A."/>
        </authorList>
    </citation>
    <scope>NUCLEOTIDE SEQUENCE</scope>
    <source>
        <strain evidence="2">Pm1</strain>
    </source>
</reference>
<evidence type="ECO:0008006" key="4">
    <source>
        <dbReference type="Google" id="ProtNLM"/>
    </source>
</evidence>
<evidence type="ECO:0000313" key="2">
    <source>
        <dbReference type="EMBL" id="CAK7947733.1"/>
    </source>
</evidence>
<feature type="transmembrane region" description="Helical" evidence="1">
    <location>
        <begin position="7"/>
        <end position="28"/>
    </location>
</feature>
<keyword evidence="1" id="KW-1133">Transmembrane helix</keyword>
<comment type="caution">
    <text evidence="2">The sequence shown here is derived from an EMBL/GenBank/DDBJ whole genome shotgun (WGS) entry which is preliminary data.</text>
</comment>
<dbReference type="Proteomes" id="UP001162060">
    <property type="component" value="Unassembled WGS sequence"/>
</dbReference>
<dbReference type="EMBL" id="CAKLBY020000380">
    <property type="protein sequence ID" value="CAK7947733.1"/>
    <property type="molecule type" value="Genomic_DNA"/>
</dbReference>
<proteinExistence type="predicted"/>
<organism evidence="2 3">
    <name type="scientific">Peronospora matthiolae</name>
    <dbReference type="NCBI Taxonomy" id="2874970"/>
    <lineage>
        <taxon>Eukaryota</taxon>
        <taxon>Sar</taxon>
        <taxon>Stramenopiles</taxon>
        <taxon>Oomycota</taxon>
        <taxon>Peronosporomycetes</taxon>
        <taxon>Peronosporales</taxon>
        <taxon>Peronosporaceae</taxon>
        <taxon>Peronospora</taxon>
    </lineage>
</organism>
<feature type="transmembrane region" description="Helical" evidence="1">
    <location>
        <begin position="48"/>
        <end position="71"/>
    </location>
</feature>
<accession>A0AAV1VN91</accession>
<keyword evidence="1" id="KW-0472">Membrane</keyword>
<gene>
    <name evidence="2" type="ORF">PM001_LOCUS32883</name>
</gene>
<keyword evidence="1" id="KW-0812">Transmembrane</keyword>
<evidence type="ECO:0000256" key="1">
    <source>
        <dbReference type="SAM" id="Phobius"/>
    </source>
</evidence>
<sequence>MFVEIPYVFGSSLLFIIVFFPLLGIWSFNTAVLDWTNFALSVLMQTLLGQLLVYLLSSGEVVALVGVLSNINTTQVP</sequence>
<protein>
    <recommendedName>
        <fullName evidence="4">ABC transporter permease</fullName>
    </recommendedName>
</protein>